<keyword evidence="4" id="KW-1185">Reference proteome</keyword>
<dbReference type="InterPro" id="IPR036526">
    <property type="entry name" value="C-N_Hydrolase_sf"/>
</dbReference>
<dbReference type="RefSeq" id="WP_078057176.1">
    <property type="nucleotide sequence ID" value="NZ_CABKVS010000001.1"/>
</dbReference>
<reference evidence="4" key="1">
    <citation type="submission" date="2017-11" db="EMBL/GenBank/DDBJ databases">
        <title>Otitis media/interna in a cat caused by the recently described species Corynebacterium provencense.</title>
        <authorList>
            <person name="Kittl S."/>
            <person name="Brodard I."/>
            <person name="Rychener L."/>
            <person name="Jores J."/>
            <person name="Roosje P."/>
            <person name="Gobeli Brawand S."/>
        </authorList>
    </citation>
    <scope>NUCLEOTIDE SEQUENCE [LARGE SCALE GENOMIC DNA]</scope>
    <source>
        <strain evidence="4">17KM38</strain>
    </source>
</reference>
<dbReference type="AlphaFoldDB" id="A0A2Z3YSF6"/>
<dbReference type="SUPFAM" id="SSF56317">
    <property type="entry name" value="Carbon-nitrogen hydrolase"/>
    <property type="match status" value="1"/>
</dbReference>
<dbReference type="PANTHER" id="PTHR43674:SF16">
    <property type="entry name" value="CARBON-NITROGEN FAMILY, PUTATIVE (AFU_ORTHOLOGUE AFUA_5G02350)-RELATED"/>
    <property type="match status" value="1"/>
</dbReference>
<dbReference type="EC" id="3.5.1.100" evidence="3"/>
<protein>
    <submittedName>
        <fullName evidence="3">(R)-stereoselective amidase</fullName>
        <ecNumber evidence="3">3.5.1.100</ecNumber>
    </submittedName>
</protein>
<dbReference type="InterPro" id="IPR050345">
    <property type="entry name" value="Aliph_Amidase/BUP"/>
</dbReference>
<evidence type="ECO:0000259" key="2">
    <source>
        <dbReference type="PROSITE" id="PS50263"/>
    </source>
</evidence>
<keyword evidence="1 3" id="KW-0378">Hydrolase</keyword>
<evidence type="ECO:0000313" key="3">
    <source>
        <dbReference type="EMBL" id="AWT24967.1"/>
    </source>
</evidence>
<dbReference type="InterPro" id="IPR003010">
    <property type="entry name" value="C-N_Hydrolase"/>
</dbReference>
<accession>A0A2Z3YSF6</accession>
<dbReference type="Pfam" id="PF00795">
    <property type="entry name" value="CN_hydrolase"/>
    <property type="match status" value="1"/>
</dbReference>
<evidence type="ECO:0000256" key="1">
    <source>
        <dbReference type="ARBA" id="ARBA00022801"/>
    </source>
</evidence>
<dbReference type="STRING" id="1737425.GCA_900049755_01298"/>
<evidence type="ECO:0000313" key="4">
    <source>
        <dbReference type="Proteomes" id="UP000247696"/>
    </source>
</evidence>
<feature type="domain" description="CN hydrolase" evidence="2">
    <location>
        <begin position="6"/>
        <end position="262"/>
    </location>
</feature>
<dbReference type="PANTHER" id="PTHR43674">
    <property type="entry name" value="NITRILASE C965.09-RELATED"/>
    <property type="match status" value="1"/>
</dbReference>
<proteinExistence type="predicted"/>
<sequence>MDKDIMRVSTVSFNAKWGDKERNLNRMLGYIEAAAAEGSGLVVFPEMALTGYDDEADKPKAGKMQTLLAETVPGPSSRVIAEKSAELGVFVAFGLPERDAGEPDTIYNSACVCGPEGIIGSYRKIHLPSPEPNWATRGDSPFMFDTPWGPVGLGICYDSYCFPELMRYYAAKGCRLYVNCTALAKCHGTALGSTTLEAGVITNQIYIVSANLAGTDLRNVFWGGSSIIGPTTRFWDTEYYTGLPFTDPRAIENRMYSAVIDLSLATREKFEPNPLIDGATDFRPALYRRLYEDLLTDGKFREPELEGLPLTAEEFDAAARVSAAQS</sequence>
<gene>
    <name evidence="3" type="primary">ramA_1</name>
    <name evidence="3" type="ORF">Csp1_01390</name>
</gene>
<dbReference type="Gene3D" id="3.60.110.10">
    <property type="entry name" value="Carbon-nitrogen hydrolase"/>
    <property type="match status" value="1"/>
</dbReference>
<organism evidence="3 4">
    <name type="scientific">Corynebacterium provencense</name>
    <dbReference type="NCBI Taxonomy" id="1737425"/>
    <lineage>
        <taxon>Bacteria</taxon>
        <taxon>Bacillati</taxon>
        <taxon>Actinomycetota</taxon>
        <taxon>Actinomycetes</taxon>
        <taxon>Mycobacteriales</taxon>
        <taxon>Corynebacteriaceae</taxon>
        <taxon>Corynebacterium</taxon>
    </lineage>
</organism>
<dbReference type="KEGG" id="cpre:Csp1_01390"/>
<dbReference type="OrthoDB" id="4008466at2"/>
<dbReference type="PROSITE" id="PS50263">
    <property type="entry name" value="CN_HYDROLASE"/>
    <property type="match status" value="1"/>
</dbReference>
<name>A0A2Z3YSF6_9CORY</name>
<dbReference type="CDD" id="cd07197">
    <property type="entry name" value="nitrilase"/>
    <property type="match status" value="1"/>
</dbReference>
<dbReference type="GO" id="GO:0016811">
    <property type="term" value="F:hydrolase activity, acting on carbon-nitrogen (but not peptide) bonds, in linear amides"/>
    <property type="evidence" value="ECO:0007669"/>
    <property type="project" value="TreeGrafter"/>
</dbReference>
<dbReference type="Proteomes" id="UP000247696">
    <property type="component" value="Chromosome"/>
</dbReference>
<dbReference type="EMBL" id="CP024988">
    <property type="protein sequence ID" value="AWT24967.1"/>
    <property type="molecule type" value="Genomic_DNA"/>
</dbReference>